<evidence type="ECO:0000256" key="3">
    <source>
        <dbReference type="ARBA" id="ARBA00022630"/>
    </source>
</evidence>
<sequence>MNILAWNTPPNTAQLWAADGSDLVICLADKQLPDWSDCVILSSALACVQFAGANVLKNILPNKTLWLMPVHTATQLHDYFGSRDIHWQTKPIPQHHVLPEKNWFRQPEKNHQQPEHVIVIGAGIAGAATARELAARGVHVTVLDAANAPASAASGNRQGLLYAKISPHPTPQTELLLCGYGYAKRLLKNTLSESNNWQETGVLHLNHNTSETQRNTQLAQHVWHQHLYHGVSASQASELAGVLVEQDGLFWPQGAWVNPPAWVAKLLDNPLIQLKLNHHVLSAQFDGNNWQIHTQNGQFSGSHVVFCGGASSQNLPIIQDLPLQFIRGQTSIAKTQSNSGSLKVALSGASYVSPAWDGIHCFGATFLPNDAHDDWRESDEIANRQALKDLNNNIYQSVDFSGSLKGHAAVRCDAHDHLPVVGALGEPNLMRKVYAKLALDKNYRLDTPCPFYPNAFVNTAHGSRGLTTAPICAAYIAALICDEPLVLSKNLQHALNPNRLIIRQIVRGLN</sequence>
<dbReference type="InterPro" id="IPR036188">
    <property type="entry name" value="FAD/NAD-bd_sf"/>
</dbReference>
<evidence type="ECO:0000256" key="5">
    <source>
        <dbReference type="ARBA" id="ARBA00022691"/>
    </source>
</evidence>
<reference evidence="11 12" key="1">
    <citation type="submission" date="2010-03" db="EMBL/GenBank/DDBJ databases">
        <authorList>
            <consortium name="The Broad Institute Genome Sequencing Platform"/>
            <person name="Ward D."/>
            <person name="Earl A."/>
            <person name="Feldgarden M."/>
            <person name="Gevers D."/>
            <person name="Young S."/>
            <person name="Zeng Q."/>
            <person name="Koehrsen M."/>
            <person name="Alvarado L."/>
            <person name="Berlin A.M."/>
            <person name="Borenstein D."/>
            <person name="Chapman S.B."/>
            <person name="Chen Z."/>
            <person name="Engels R."/>
            <person name="Freedman E."/>
            <person name="Gellesch M."/>
            <person name="Goldberg J."/>
            <person name="Griggs A."/>
            <person name="Gujja S."/>
            <person name="Heilman E.R."/>
            <person name="Heiman D.I."/>
            <person name="Hepburn T.A."/>
            <person name="Howarth C."/>
            <person name="Jen D."/>
            <person name="Larson L."/>
            <person name="Mehta T."/>
            <person name="Park D."/>
            <person name="Pearson M."/>
            <person name="Richards J."/>
            <person name="Roberts A."/>
            <person name="Saif S."/>
            <person name="Shea T.D."/>
            <person name="Shenoy N."/>
            <person name="Sisk P."/>
            <person name="Stolte C."/>
            <person name="Sykes S.N."/>
            <person name="Walk T."/>
            <person name="White J."/>
            <person name="Yandava C."/>
            <person name="Izard J."/>
            <person name="Baranova O.V."/>
            <person name="Blanton J.M."/>
            <person name="Tanner A.C."/>
            <person name="Dewhirst F."/>
            <person name="Haas B."/>
            <person name="Nusbaum C."/>
            <person name="Birren B."/>
        </authorList>
    </citation>
    <scope>NUCLEOTIDE SEQUENCE [LARGE SCALE GENOMIC DNA]</scope>
    <source>
        <strain evidence="11 12">ATCC 29453</strain>
    </source>
</reference>
<organism evidence="11 12">
    <name type="scientific">Simonsiella muelleri ATCC 29453</name>
    <dbReference type="NCBI Taxonomy" id="641147"/>
    <lineage>
        <taxon>Bacteria</taxon>
        <taxon>Pseudomonadati</taxon>
        <taxon>Pseudomonadota</taxon>
        <taxon>Betaproteobacteria</taxon>
        <taxon>Neisseriales</taxon>
        <taxon>Neisseriaceae</taxon>
        <taxon>Simonsiella</taxon>
    </lineage>
</organism>
<dbReference type="RefSeq" id="WP_002642142.1">
    <property type="nucleotide sequence ID" value="NZ_CP019448.1"/>
</dbReference>
<dbReference type="PANTHER" id="PTHR13847">
    <property type="entry name" value="SARCOSINE DEHYDROGENASE-RELATED"/>
    <property type="match status" value="1"/>
</dbReference>
<dbReference type="GO" id="GO:0032259">
    <property type="term" value="P:methylation"/>
    <property type="evidence" value="ECO:0007669"/>
    <property type="project" value="UniProtKB-KW"/>
</dbReference>
<evidence type="ECO:0000256" key="2">
    <source>
        <dbReference type="ARBA" id="ARBA00022603"/>
    </source>
</evidence>
<evidence type="ECO:0000313" key="12">
    <source>
        <dbReference type="Proteomes" id="UP000017813"/>
    </source>
</evidence>
<dbReference type="SUPFAM" id="SSF51905">
    <property type="entry name" value="FAD/NAD(P)-binding domain"/>
    <property type="match status" value="1"/>
</dbReference>
<comment type="caution">
    <text evidence="11">The sequence shown here is derived from an EMBL/GenBank/DDBJ whole genome shotgun (WGS) entry which is preliminary data.</text>
</comment>
<evidence type="ECO:0000256" key="7">
    <source>
        <dbReference type="ARBA" id="ARBA00022827"/>
    </source>
</evidence>
<evidence type="ECO:0000313" key="11">
    <source>
        <dbReference type="EMBL" id="EFG30450.1"/>
    </source>
</evidence>
<dbReference type="Proteomes" id="UP000017813">
    <property type="component" value="Unassembled WGS sequence"/>
</dbReference>
<dbReference type="Pfam" id="PF01266">
    <property type="entry name" value="DAO"/>
    <property type="match status" value="1"/>
</dbReference>
<reference evidence="11 12" key="2">
    <citation type="submission" date="2011-10" db="EMBL/GenBank/DDBJ databases">
        <title>The Genome Sequence of Simonsiella muelleri ATCC 29453.</title>
        <authorList>
            <consortium name="The Broad Institute Genome Sequencing Platform"/>
            <consortium name="The Broad Institute Genome Sequencing Center for Infectious Disease"/>
            <person name="Earl A."/>
            <person name="Ward D."/>
            <person name="Feldgarden M."/>
            <person name="Gevers D."/>
            <person name="Izard J."/>
            <person name="Baranova O.V."/>
            <person name="Blanton J.M."/>
            <person name="Tanner A.C."/>
            <person name="Dewhirst F."/>
            <person name="Young S.K."/>
            <person name="Zeng Q."/>
            <person name="Gargeya S."/>
            <person name="Fitzgerald M."/>
            <person name="Haas B."/>
            <person name="Abouelleil A."/>
            <person name="Alvarado L."/>
            <person name="Arachchi H.M."/>
            <person name="Berlin A."/>
            <person name="Brown A."/>
            <person name="Chapman S.B."/>
            <person name="Chen Z."/>
            <person name="Dunbar C."/>
            <person name="Freedman E."/>
            <person name="Gearin G."/>
            <person name="Goldberg J."/>
            <person name="Griggs A."/>
            <person name="Gujja S."/>
            <person name="Heiman D."/>
            <person name="Howarth C."/>
            <person name="Larson L."/>
            <person name="Lui A."/>
            <person name="MacDonald P.J.P."/>
            <person name="Montmayeur A."/>
            <person name="Murphy C."/>
            <person name="Neiman D."/>
            <person name="Pearson M."/>
            <person name="Priest M."/>
            <person name="Roberts A."/>
            <person name="Saif S."/>
            <person name="Shea T."/>
            <person name="Shenoy N."/>
            <person name="Sisk P."/>
            <person name="Stolte C."/>
            <person name="Sykes S."/>
            <person name="Wortman J."/>
            <person name="Nusbaum C."/>
            <person name="Birren B."/>
        </authorList>
    </citation>
    <scope>NUCLEOTIDE SEQUENCE [LARGE SCALE GENOMIC DNA]</scope>
    <source>
        <strain evidence="11 12">ATCC 29453</strain>
    </source>
</reference>
<keyword evidence="9" id="KW-0511">Multifunctional enzyme</keyword>
<name>V9HLK3_9NEIS</name>
<keyword evidence="5" id="KW-0949">S-adenosyl-L-methionine</keyword>
<dbReference type="GO" id="GO:0008168">
    <property type="term" value="F:methyltransferase activity"/>
    <property type="evidence" value="ECO:0007669"/>
    <property type="project" value="UniProtKB-KW"/>
</dbReference>
<dbReference type="Gene3D" id="3.50.50.60">
    <property type="entry name" value="FAD/NAD(P)-binding domain"/>
    <property type="match status" value="1"/>
</dbReference>
<keyword evidence="1" id="KW-0963">Cytoplasm</keyword>
<dbReference type="OrthoDB" id="9786494at2"/>
<keyword evidence="12" id="KW-1185">Reference proteome</keyword>
<evidence type="ECO:0000256" key="8">
    <source>
        <dbReference type="ARBA" id="ARBA00023002"/>
    </source>
</evidence>
<keyword evidence="7" id="KW-0274">FAD</keyword>
<dbReference type="EMBL" id="ADCY02000035">
    <property type="protein sequence ID" value="EFG30450.1"/>
    <property type="molecule type" value="Genomic_DNA"/>
</dbReference>
<dbReference type="GO" id="GO:0016645">
    <property type="term" value="F:oxidoreductase activity, acting on the CH-NH group of donors"/>
    <property type="evidence" value="ECO:0007669"/>
    <property type="project" value="InterPro"/>
</dbReference>
<dbReference type="InterPro" id="IPR017610">
    <property type="entry name" value="tRNA_S-uridine_synth_MnmC_C"/>
</dbReference>
<feature type="domain" description="FAD dependent oxidoreductase" evidence="10">
    <location>
        <begin position="116"/>
        <end position="479"/>
    </location>
</feature>
<keyword evidence="8" id="KW-0560">Oxidoreductase</keyword>
<dbReference type="AlphaFoldDB" id="V9HLK3"/>
<keyword evidence="4" id="KW-0808">Transferase</keyword>
<dbReference type="KEGG" id="smur:BWP33_08160"/>
<dbReference type="InterPro" id="IPR006076">
    <property type="entry name" value="FAD-dep_OxRdtase"/>
</dbReference>
<dbReference type="GO" id="GO:0005737">
    <property type="term" value="C:cytoplasm"/>
    <property type="evidence" value="ECO:0007669"/>
    <property type="project" value="TreeGrafter"/>
</dbReference>
<evidence type="ECO:0000256" key="9">
    <source>
        <dbReference type="ARBA" id="ARBA00023268"/>
    </source>
</evidence>
<proteinExistence type="predicted"/>
<evidence type="ECO:0000256" key="4">
    <source>
        <dbReference type="ARBA" id="ARBA00022679"/>
    </source>
</evidence>
<dbReference type="Gene3D" id="3.30.9.10">
    <property type="entry name" value="D-Amino Acid Oxidase, subunit A, domain 2"/>
    <property type="match status" value="1"/>
</dbReference>
<evidence type="ECO:0000256" key="1">
    <source>
        <dbReference type="ARBA" id="ARBA00022490"/>
    </source>
</evidence>
<keyword evidence="6" id="KW-0819">tRNA processing</keyword>
<dbReference type="NCBIfam" id="TIGR03197">
    <property type="entry name" value="MnmC_Cterm"/>
    <property type="match status" value="1"/>
</dbReference>
<dbReference type="eggNOG" id="COG0665">
    <property type="taxonomic scope" value="Bacteria"/>
</dbReference>
<dbReference type="GO" id="GO:0008033">
    <property type="term" value="P:tRNA processing"/>
    <property type="evidence" value="ECO:0007669"/>
    <property type="project" value="UniProtKB-KW"/>
</dbReference>
<dbReference type="STRING" id="641147.HMPREF9021_01737"/>
<protein>
    <submittedName>
        <fullName evidence="11">tRNA U-34 5-methylaminomethyl-2-thiouridine biosynthesis protein MnmC domain</fullName>
    </submittedName>
</protein>
<evidence type="ECO:0000256" key="6">
    <source>
        <dbReference type="ARBA" id="ARBA00022694"/>
    </source>
</evidence>
<gene>
    <name evidence="11" type="ORF">HMPREF9021_01737</name>
</gene>
<keyword evidence="3" id="KW-0285">Flavoprotein</keyword>
<accession>V9HLK3</accession>
<dbReference type="PANTHER" id="PTHR13847:SF283">
    <property type="entry name" value="TRNA 5-METHYLAMINOMETHYL-2-THIOURIDINE BIOSYNTHESIS BIFUNCTIONAL PROTEIN MNMC"/>
    <property type="match status" value="1"/>
</dbReference>
<evidence type="ECO:0000259" key="10">
    <source>
        <dbReference type="Pfam" id="PF01266"/>
    </source>
</evidence>
<dbReference type="HOGENOM" id="CLU_022427_3_1_4"/>
<keyword evidence="2" id="KW-0489">Methyltransferase</keyword>